<protein>
    <submittedName>
        <fullName evidence="1">Uncharacterized protein</fullName>
    </submittedName>
</protein>
<gene>
    <name evidence="1" type="ORF">UFOVP177_60</name>
</gene>
<reference evidence="1" key="1">
    <citation type="submission" date="2020-05" db="EMBL/GenBank/DDBJ databases">
        <authorList>
            <person name="Chiriac C."/>
            <person name="Salcher M."/>
            <person name="Ghai R."/>
            <person name="Kavagutti S V."/>
        </authorList>
    </citation>
    <scope>NUCLEOTIDE SEQUENCE</scope>
</reference>
<sequence>MASKKIPADCMPACISCAFYTCEPKDDLGYCNRYPPTLMEIEGNFESCFPVTERTDWCGEFIRKVN</sequence>
<accession>A0A6J7WBY8</accession>
<evidence type="ECO:0000313" key="1">
    <source>
        <dbReference type="EMBL" id="CAB5195114.1"/>
    </source>
</evidence>
<dbReference type="EMBL" id="LR798223">
    <property type="protein sequence ID" value="CAB5195114.1"/>
    <property type="molecule type" value="Genomic_DNA"/>
</dbReference>
<organism evidence="1">
    <name type="scientific">uncultured Caudovirales phage</name>
    <dbReference type="NCBI Taxonomy" id="2100421"/>
    <lineage>
        <taxon>Viruses</taxon>
        <taxon>Duplodnaviria</taxon>
        <taxon>Heunggongvirae</taxon>
        <taxon>Uroviricota</taxon>
        <taxon>Caudoviricetes</taxon>
        <taxon>Peduoviridae</taxon>
        <taxon>Maltschvirus</taxon>
        <taxon>Maltschvirus maltsch</taxon>
    </lineage>
</organism>
<name>A0A6J7WBY8_9CAUD</name>
<proteinExistence type="predicted"/>